<feature type="domain" description="DUF7924" evidence="2">
    <location>
        <begin position="171"/>
        <end position="391"/>
    </location>
</feature>
<feature type="compositionally biased region" description="Basic and acidic residues" evidence="1">
    <location>
        <begin position="63"/>
        <end position="75"/>
    </location>
</feature>
<feature type="compositionally biased region" description="Basic and acidic residues" evidence="1">
    <location>
        <begin position="108"/>
        <end position="118"/>
    </location>
</feature>
<proteinExistence type="predicted"/>
<name>A0ABY2GX57_9HYPO</name>
<gene>
    <name evidence="3" type="ORF">CCMA1212_008243</name>
</gene>
<evidence type="ECO:0000313" key="4">
    <source>
        <dbReference type="Proteomes" id="UP001642720"/>
    </source>
</evidence>
<dbReference type="Pfam" id="PF25545">
    <property type="entry name" value="DUF7924"/>
    <property type="match status" value="1"/>
</dbReference>
<evidence type="ECO:0000256" key="1">
    <source>
        <dbReference type="SAM" id="MobiDB-lite"/>
    </source>
</evidence>
<dbReference type="RefSeq" id="XP_073556036.1">
    <property type="nucleotide sequence ID" value="XM_073705384.1"/>
</dbReference>
<protein>
    <recommendedName>
        <fullName evidence="2">DUF7924 domain-containing protein</fullName>
    </recommendedName>
</protein>
<comment type="caution">
    <text evidence="3">The sequence shown here is derived from an EMBL/GenBank/DDBJ whole genome shotgun (WGS) entry which is preliminary data.</text>
</comment>
<dbReference type="EMBL" id="PPTA01000012">
    <property type="protein sequence ID" value="TFA99834.1"/>
    <property type="molecule type" value="Genomic_DNA"/>
</dbReference>
<dbReference type="GeneID" id="300579834"/>
<accession>A0ABY2GX57</accession>
<sequence>MPQSPAERAPKRQRNDLLGPNQLWVPMLGGRRIPLHDVEEDSPGGETTSADDAHHRINTWRTEWQRAREGVDPVPEHAQASIKQEESSSALGKRKRASPDRSPTPIDRGPREDKDAQYRDQQCETLLATQGSSFMTPSQLGVATPSRRLCQILLETKQSVPEKSLFHDGFFQETCQRLRNWNHARIIRDISPLIVPSAETLAIYGTKHLDVLAESVNESWKCSCAVPGVATPQPDYSVGFRLDAFSDSQRTVLSWLNTDSSGLSLFKATPHVYLPFLSCETAPLDVADRQNAHSMSLAVRGVTLLFYILGREQELHRQILAFSISHDDTSVRIYGHYPVIDGRDKKYYRHLIKDFSFTANNGREKWTAYKFVKNVYDIWMPEHFGRICSVLDQVRVIRG</sequence>
<feature type="region of interest" description="Disordered" evidence="1">
    <location>
        <begin position="1"/>
        <end position="118"/>
    </location>
</feature>
<keyword evidence="4" id="KW-1185">Reference proteome</keyword>
<organism evidence="3 4">
    <name type="scientific">Trichoderma ghanense</name>
    <dbReference type="NCBI Taxonomy" id="65468"/>
    <lineage>
        <taxon>Eukaryota</taxon>
        <taxon>Fungi</taxon>
        <taxon>Dikarya</taxon>
        <taxon>Ascomycota</taxon>
        <taxon>Pezizomycotina</taxon>
        <taxon>Sordariomycetes</taxon>
        <taxon>Hypocreomycetidae</taxon>
        <taxon>Hypocreales</taxon>
        <taxon>Hypocreaceae</taxon>
        <taxon>Trichoderma</taxon>
    </lineage>
</organism>
<reference evidence="3 4" key="1">
    <citation type="submission" date="2018-01" db="EMBL/GenBank/DDBJ databases">
        <title>Genome characterization of the sugarcane-associated fungus Trichoderma ghanense CCMA-1212 and their application in lignocelulose bioconversion.</title>
        <authorList>
            <person name="Steindorff A.S."/>
            <person name="Mendes T.D."/>
            <person name="Vilela E.S.D."/>
            <person name="Rodrigues D.S."/>
            <person name="Formighieri E.F."/>
            <person name="Melo I.S."/>
            <person name="Favaro L.C.L."/>
        </authorList>
    </citation>
    <scope>NUCLEOTIDE SEQUENCE [LARGE SCALE GENOMIC DNA]</scope>
    <source>
        <strain evidence="3 4">CCMA-1212</strain>
    </source>
</reference>
<evidence type="ECO:0000313" key="3">
    <source>
        <dbReference type="EMBL" id="TFA99834.1"/>
    </source>
</evidence>
<dbReference type="PANTHER" id="PTHR42470:SF2">
    <property type="match status" value="1"/>
</dbReference>
<dbReference type="Proteomes" id="UP001642720">
    <property type="component" value="Unassembled WGS sequence"/>
</dbReference>
<dbReference type="PANTHER" id="PTHR42470">
    <property type="entry name" value="VAST DOMAIN-CONTAINING PROTEIN"/>
    <property type="match status" value="1"/>
</dbReference>
<evidence type="ECO:0000259" key="2">
    <source>
        <dbReference type="Pfam" id="PF25545"/>
    </source>
</evidence>
<dbReference type="InterPro" id="IPR057684">
    <property type="entry name" value="DUF7924"/>
</dbReference>